<dbReference type="InterPro" id="IPR050712">
    <property type="entry name" value="NAD(P)H-dep_reductase"/>
</dbReference>
<sequence length="173" mass="19744">MNLIISGTNRKHSNSLKVAKFYQKEFRNRGEEFEILSLEDLPADIINTDLYGKRSPEFAEIQQMVSEAKKFVFIIPEYNGSYPGVLKVFVDACAFPASFFHKKAALVGLSTGKYGNIRGVDHFTGVCNYVRLHVLPLKIHIPLIQNEINQEGDFTDPLTLKFITEQIEEIVRY</sequence>
<name>A0A1H5SQ02_9SPHI</name>
<accession>A0A1H5SQ02</accession>
<keyword evidence="3" id="KW-1185">Reference proteome</keyword>
<feature type="domain" description="NADPH-dependent FMN reductase-like" evidence="1">
    <location>
        <begin position="3"/>
        <end position="136"/>
    </location>
</feature>
<dbReference type="PANTHER" id="PTHR30543:SF21">
    <property type="entry name" value="NAD(P)H-DEPENDENT FMN REDUCTASE LOT6"/>
    <property type="match status" value="1"/>
</dbReference>
<proteinExistence type="predicted"/>
<organism evidence="2 3">
    <name type="scientific">Sphingobacterium lactis</name>
    <dbReference type="NCBI Taxonomy" id="797291"/>
    <lineage>
        <taxon>Bacteria</taxon>
        <taxon>Pseudomonadati</taxon>
        <taxon>Bacteroidota</taxon>
        <taxon>Sphingobacteriia</taxon>
        <taxon>Sphingobacteriales</taxon>
        <taxon>Sphingobacteriaceae</taxon>
        <taxon>Sphingobacterium</taxon>
    </lineage>
</organism>
<dbReference type="GO" id="GO:0005829">
    <property type="term" value="C:cytosol"/>
    <property type="evidence" value="ECO:0007669"/>
    <property type="project" value="TreeGrafter"/>
</dbReference>
<dbReference type="GO" id="GO:0016491">
    <property type="term" value="F:oxidoreductase activity"/>
    <property type="evidence" value="ECO:0007669"/>
    <property type="project" value="InterPro"/>
</dbReference>
<protein>
    <submittedName>
        <fullName evidence="2">NAD(P)H-dependent FMN reductase</fullName>
    </submittedName>
</protein>
<dbReference type="OrthoDB" id="9812295at2"/>
<dbReference type="PANTHER" id="PTHR30543">
    <property type="entry name" value="CHROMATE REDUCTASE"/>
    <property type="match status" value="1"/>
</dbReference>
<gene>
    <name evidence="2" type="ORF">SAMN05421877_101328</name>
</gene>
<reference evidence="3" key="1">
    <citation type="submission" date="2016-10" db="EMBL/GenBank/DDBJ databases">
        <authorList>
            <person name="Varghese N."/>
            <person name="Submissions S."/>
        </authorList>
    </citation>
    <scope>NUCLEOTIDE SEQUENCE [LARGE SCALE GENOMIC DNA]</scope>
    <source>
        <strain evidence="3">DSM 22361</strain>
    </source>
</reference>
<dbReference type="GO" id="GO:0010181">
    <property type="term" value="F:FMN binding"/>
    <property type="evidence" value="ECO:0007669"/>
    <property type="project" value="TreeGrafter"/>
</dbReference>
<dbReference type="Pfam" id="PF03358">
    <property type="entry name" value="FMN_red"/>
    <property type="match status" value="1"/>
</dbReference>
<evidence type="ECO:0000259" key="1">
    <source>
        <dbReference type="Pfam" id="PF03358"/>
    </source>
</evidence>
<dbReference type="AlphaFoldDB" id="A0A1H5SQ02"/>
<dbReference type="EMBL" id="FNUT01000001">
    <property type="protein sequence ID" value="SEF52048.1"/>
    <property type="molecule type" value="Genomic_DNA"/>
</dbReference>
<evidence type="ECO:0000313" key="2">
    <source>
        <dbReference type="EMBL" id="SEF52048.1"/>
    </source>
</evidence>
<dbReference type="Proteomes" id="UP000236731">
    <property type="component" value="Unassembled WGS sequence"/>
</dbReference>
<dbReference type="InterPro" id="IPR005025">
    <property type="entry name" value="FMN_Rdtase-like_dom"/>
</dbReference>
<dbReference type="Gene3D" id="3.40.50.360">
    <property type="match status" value="1"/>
</dbReference>
<dbReference type="RefSeq" id="WP_103904979.1">
    <property type="nucleotide sequence ID" value="NZ_CP049246.1"/>
</dbReference>
<dbReference type="SUPFAM" id="SSF52218">
    <property type="entry name" value="Flavoproteins"/>
    <property type="match status" value="1"/>
</dbReference>
<evidence type="ECO:0000313" key="3">
    <source>
        <dbReference type="Proteomes" id="UP000236731"/>
    </source>
</evidence>
<dbReference type="InterPro" id="IPR029039">
    <property type="entry name" value="Flavoprotein-like_sf"/>
</dbReference>